<keyword evidence="2 8" id="KW-0645">Protease</keyword>
<dbReference type="Proteomes" id="UP000216311">
    <property type="component" value="Unassembled WGS sequence"/>
</dbReference>
<keyword evidence="7" id="KW-0456">Lyase</keyword>
<dbReference type="GO" id="GO:0006508">
    <property type="term" value="P:proteolysis"/>
    <property type="evidence" value="ECO:0007669"/>
    <property type="project" value="UniProtKB-KW"/>
</dbReference>
<keyword evidence="4 8" id="KW-0378">Hydrolase</keyword>
<keyword evidence="6" id="KW-0238">DNA-binding</keyword>
<keyword evidence="5" id="KW-0190">Covalent protein-DNA linkage</keyword>
<name>A0A255GV58_9ACTN</name>
<organism evidence="9 10">
    <name type="scientific">Enemella dayhoffiae</name>
    <dbReference type="NCBI Taxonomy" id="2016507"/>
    <lineage>
        <taxon>Bacteria</taxon>
        <taxon>Bacillati</taxon>
        <taxon>Actinomycetota</taxon>
        <taxon>Actinomycetes</taxon>
        <taxon>Propionibacteriales</taxon>
        <taxon>Propionibacteriaceae</taxon>
        <taxon>Enemella</taxon>
    </lineage>
</organism>
<evidence type="ECO:0000256" key="3">
    <source>
        <dbReference type="ARBA" id="ARBA00022763"/>
    </source>
</evidence>
<dbReference type="GO" id="GO:0003697">
    <property type="term" value="F:single-stranded DNA binding"/>
    <property type="evidence" value="ECO:0007669"/>
    <property type="project" value="InterPro"/>
</dbReference>
<accession>A0A255GV58</accession>
<evidence type="ECO:0000256" key="2">
    <source>
        <dbReference type="ARBA" id="ARBA00022670"/>
    </source>
</evidence>
<evidence type="ECO:0000256" key="5">
    <source>
        <dbReference type="ARBA" id="ARBA00023124"/>
    </source>
</evidence>
<dbReference type="InterPro" id="IPR036590">
    <property type="entry name" value="SRAP-like"/>
</dbReference>
<dbReference type="GO" id="GO:0016829">
    <property type="term" value="F:lyase activity"/>
    <property type="evidence" value="ECO:0007669"/>
    <property type="project" value="UniProtKB-KW"/>
</dbReference>
<evidence type="ECO:0000313" key="10">
    <source>
        <dbReference type="Proteomes" id="UP000216311"/>
    </source>
</evidence>
<comment type="similarity">
    <text evidence="1 8">Belongs to the SOS response-associated peptidase family.</text>
</comment>
<evidence type="ECO:0000256" key="1">
    <source>
        <dbReference type="ARBA" id="ARBA00008136"/>
    </source>
</evidence>
<dbReference type="GO" id="GO:0008233">
    <property type="term" value="F:peptidase activity"/>
    <property type="evidence" value="ECO:0007669"/>
    <property type="project" value="UniProtKB-KW"/>
</dbReference>
<evidence type="ECO:0000313" key="9">
    <source>
        <dbReference type="EMBL" id="OYO19352.1"/>
    </source>
</evidence>
<dbReference type="PANTHER" id="PTHR13604">
    <property type="entry name" value="DC12-RELATED"/>
    <property type="match status" value="1"/>
</dbReference>
<dbReference type="AlphaFoldDB" id="A0A255GV58"/>
<dbReference type="OrthoDB" id="9782620at2"/>
<dbReference type="GO" id="GO:0106300">
    <property type="term" value="P:protein-DNA covalent cross-linking repair"/>
    <property type="evidence" value="ECO:0007669"/>
    <property type="project" value="InterPro"/>
</dbReference>
<dbReference type="EC" id="3.4.-.-" evidence="8"/>
<evidence type="ECO:0000256" key="8">
    <source>
        <dbReference type="RuleBase" id="RU364100"/>
    </source>
</evidence>
<evidence type="ECO:0000256" key="6">
    <source>
        <dbReference type="ARBA" id="ARBA00023125"/>
    </source>
</evidence>
<keyword evidence="10" id="KW-1185">Reference proteome</keyword>
<evidence type="ECO:0000256" key="4">
    <source>
        <dbReference type="ARBA" id="ARBA00022801"/>
    </source>
</evidence>
<comment type="caution">
    <text evidence="9">The sequence shown here is derived from an EMBL/GenBank/DDBJ whole genome shotgun (WGS) entry which is preliminary data.</text>
</comment>
<keyword evidence="3" id="KW-0227">DNA damage</keyword>
<dbReference type="InterPro" id="IPR003738">
    <property type="entry name" value="SRAP"/>
</dbReference>
<dbReference type="Gene3D" id="3.90.1680.10">
    <property type="entry name" value="SOS response associated peptidase-like"/>
    <property type="match status" value="1"/>
</dbReference>
<dbReference type="RefSeq" id="WP_094364647.1">
    <property type="nucleotide sequence ID" value="NZ_NMVQ01000034.1"/>
</dbReference>
<proteinExistence type="inferred from homology"/>
<dbReference type="EMBL" id="NMVQ01000034">
    <property type="protein sequence ID" value="OYO19352.1"/>
    <property type="molecule type" value="Genomic_DNA"/>
</dbReference>
<protein>
    <recommendedName>
        <fullName evidence="8">Abasic site processing protein</fullName>
        <ecNumber evidence="8">3.4.-.-</ecNumber>
    </recommendedName>
</protein>
<evidence type="ECO:0000256" key="7">
    <source>
        <dbReference type="ARBA" id="ARBA00023239"/>
    </source>
</evidence>
<dbReference type="PANTHER" id="PTHR13604:SF0">
    <property type="entry name" value="ABASIC SITE PROCESSING PROTEIN HMCES"/>
    <property type="match status" value="1"/>
</dbReference>
<sequence>MCGRYAASADVDELVEDFEVDEVAEQPPPPSWNVAPTDPVAAVVERRDKQTEEVRRKLVQVRWGLVPSWSKNPGGGARMINARAETVAEKPAFRKAFAARRCLIPADGYYEWYAEEPPAGEGKRGFKPVKQPWFIHRTDGERLVMAGIYEFWRDDARPADDPEAWLSTCSIITTSATDSLGHLHDRMPMVIAREAWADWLDPGLTDPARAVELLAVTEAERLGAYPVSKAVGNVRNNSPELVRPLAEGAGE</sequence>
<reference evidence="9 10" key="1">
    <citation type="submission" date="2017-07" db="EMBL/GenBank/DDBJ databases">
        <title>Draft whole genome sequences of clinical Proprionibacteriaceae strains.</title>
        <authorList>
            <person name="Bernier A.-M."/>
            <person name="Bernard K."/>
            <person name="Domingo M.-C."/>
        </authorList>
    </citation>
    <scope>NUCLEOTIDE SEQUENCE [LARGE SCALE GENOMIC DNA]</scope>
    <source>
        <strain evidence="9 10">NML 130396</strain>
    </source>
</reference>
<dbReference type="Pfam" id="PF02586">
    <property type="entry name" value="SRAP"/>
    <property type="match status" value="1"/>
</dbReference>
<gene>
    <name evidence="9" type="ORF">CGZ93_13345</name>
</gene>
<dbReference type="SUPFAM" id="SSF143081">
    <property type="entry name" value="BB1717-like"/>
    <property type="match status" value="1"/>
</dbReference>